<dbReference type="GO" id="GO:0016810">
    <property type="term" value="F:hydrolase activity, acting on carbon-nitrogen (but not peptide) bonds"/>
    <property type="evidence" value="ECO:0007669"/>
    <property type="project" value="InterPro"/>
</dbReference>
<keyword evidence="3" id="KW-1185">Reference proteome</keyword>
<evidence type="ECO:0000313" key="3">
    <source>
        <dbReference type="Proteomes" id="UP000319342"/>
    </source>
</evidence>
<dbReference type="Gene3D" id="3.20.20.140">
    <property type="entry name" value="Metal-dependent hydrolases"/>
    <property type="match status" value="1"/>
</dbReference>
<feature type="domain" description="Amidohydrolase-related" evidence="1">
    <location>
        <begin position="378"/>
        <end position="467"/>
    </location>
</feature>
<evidence type="ECO:0000259" key="1">
    <source>
        <dbReference type="Pfam" id="PF01979"/>
    </source>
</evidence>
<proteinExistence type="predicted"/>
<gene>
    <name evidence="2" type="ORF">Pla163_01570</name>
</gene>
<dbReference type="PANTHER" id="PTHR43135:SF3">
    <property type="entry name" value="ALPHA-D-RIBOSE 1-METHYLPHOSPHONATE 5-TRIPHOSPHATE DIPHOSPHATASE"/>
    <property type="match status" value="1"/>
</dbReference>
<dbReference type="Proteomes" id="UP000319342">
    <property type="component" value="Chromosome"/>
</dbReference>
<dbReference type="PANTHER" id="PTHR43135">
    <property type="entry name" value="ALPHA-D-RIBOSE 1-METHYLPHOSPHONATE 5-TRIPHOSPHATE DIPHOSPHATASE"/>
    <property type="match status" value="1"/>
</dbReference>
<dbReference type="OrthoDB" id="9776455at2"/>
<dbReference type="RefSeq" id="WP_145182094.1">
    <property type="nucleotide sequence ID" value="NZ_CP036290.1"/>
</dbReference>
<dbReference type="InterPro" id="IPR051781">
    <property type="entry name" value="Metallo-dep_Hydrolase"/>
</dbReference>
<dbReference type="InterPro" id="IPR011059">
    <property type="entry name" value="Metal-dep_hydrolase_composite"/>
</dbReference>
<dbReference type="EMBL" id="CP036290">
    <property type="protein sequence ID" value="QDU83061.1"/>
    <property type="molecule type" value="Genomic_DNA"/>
</dbReference>
<evidence type="ECO:0000313" key="2">
    <source>
        <dbReference type="EMBL" id="QDU83061.1"/>
    </source>
</evidence>
<organism evidence="2 3">
    <name type="scientific">Rohdeia mirabilis</name>
    <dbReference type="NCBI Taxonomy" id="2528008"/>
    <lineage>
        <taxon>Bacteria</taxon>
        <taxon>Pseudomonadati</taxon>
        <taxon>Planctomycetota</taxon>
        <taxon>Planctomycetia</taxon>
        <taxon>Planctomycetia incertae sedis</taxon>
        <taxon>Rohdeia</taxon>
    </lineage>
</organism>
<dbReference type="SUPFAM" id="SSF51338">
    <property type="entry name" value="Composite domain of metallo-dependent hydrolases"/>
    <property type="match status" value="1"/>
</dbReference>
<reference evidence="2 3" key="1">
    <citation type="submission" date="2019-02" db="EMBL/GenBank/DDBJ databases">
        <title>Deep-cultivation of Planctomycetes and their phenomic and genomic characterization uncovers novel biology.</title>
        <authorList>
            <person name="Wiegand S."/>
            <person name="Jogler M."/>
            <person name="Boedeker C."/>
            <person name="Pinto D."/>
            <person name="Vollmers J."/>
            <person name="Rivas-Marin E."/>
            <person name="Kohn T."/>
            <person name="Peeters S.H."/>
            <person name="Heuer A."/>
            <person name="Rast P."/>
            <person name="Oberbeckmann S."/>
            <person name="Bunk B."/>
            <person name="Jeske O."/>
            <person name="Meyerdierks A."/>
            <person name="Storesund J.E."/>
            <person name="Kallscheuer N."/>
            <person name="Luecker S."/>
            <person name="Lage O.M."/>
            <person name="Pohl T."/>
            <person name="Merkel B.J."/>
            <person name="Hornburger P."/>
            <person name="Mueller R.-W."/>
            <person name="Bruemmer F."/>
            <person name="Labrenz M."/>
            <person name="Spormann A.M."/>
            <person name="Op den Camp H."/>
            <person name="Overmann J."/>
            <person name="Amann R."/>
            <person name="Jetten M.S.M."/>
            <person name="Mascher T."/>
            <person name="Medema M.H."/>
            <person name="Devos D.P."/>
            <person name="Kaster A.-K."/>
            <person name="Ovreas L."/>
            <person name="Rohde M."/>
            <person name="Galperin M.Y."/>
            <person name="Jogler C."/>
        </authorList>
    </citation>
    <scope>NUCLEOTIDE SEQUENCE [LARGE SCALE GENOMIC DNA]</scope>
    <source>
        <strain evidence="2 3">Pla163</strain>
    </source>
</reference>
<sequence>MSLLTSLTLAVATVVPLDGGHVDRSSGLMPPGASTTANTAANAFELESASYEAALFAWQQGLDALDEAAKRAPEAGAVDGPGLALLASKVLTCELEGPGYVNRGVVLIRDGLIEEVGRQGEVEIPEDYEVVDCGQNWLMPGMVDLHAHIADEDQFSAVNDAVLLSNPGLRVSAAIIPGNRRMRAALASGITTLLFIPGSATTIGGQGALVKTAPGTMSKRMVKDSAALKVAQYGNPDRWGPRVGKSYLYQGLRRSLAVGQAYADAWREFEEGTGPEPAVDPDLEIYRGMFEGTVPVAIHTQWVQVVTASIDIMRRQFQLNIFIDHGTFDSWRVAAYAWEHGVNAIIGPRVVSMPVRHMIDWSGDNPERVQGSAAGFWEEGHRMIGFNTDSPNVPQDEFPLQAALAVRHGFPDDKLQTVRGLTIIPAITIGLGDRLGSLEAGKDADVVVLSGHPADPRTKVREVWVDGVKSFDEDVKKRAPESRSPK</sequence>
<protein>
    <submittedName>
        <fullName evidence="2">Imidazolonepropionase</fullName>
    </submittedName>
</protein>
<dbReference type="InterPro" id="IPR032466">
    <property type="entry name" value="Metal_Hydrolase"/>
</dbReference>
<dbReference type="InterPro" id="IPR006680">
    <property type="entry name" value="Amidohydro-rel"/>
</dbReference>
<accession>A0A518CV26</accession>
<dbReference type="Pfam" id="PF01979">
    <property type="entry name" value="Amidohydro_1"/>
    <property type="match status" value="1"/>
</dbReference>
<name>A0A518CV26_9BACT</name>
<dbReference type="AlphaFoldDB" id="A0A518CV26"/>
<dbReference type="SUPFAM" id="SSF51556">
    <property type="entry name" value="Metallo-dependent hydrolases"/>
    <property type="match status" value="1"/>
</dbReference>